<protein>
    <submittedName>
        <fullName evidence="1">Unnamed protein product</fullName>
    </submittedName>
</protein>
<keyword evidence="2" id="KW-1185">Reference proteome</keyword>
<gene>
    <name evidence="1" type="ORF">Pfra01_000197500</name>
</gene>
<sequence length="74" mass="8137">MHPRISSRVANPAPFPDSCLKTDGSEVYTASKVTISTLFANISRFHHDIHVSIFHQLLEEQGPVLPMGAHGNEV</sequence>
<name>A0A9W6TRT0_9STRA</name>
<accession>A0A9W6TRT0</accession>
<reference evidence="1" key="1">
    <citation type="submission" date="2023-04" db="EMBL/GenBank/DDBJ databases">
        <title>Phytophthora fragariaefolia NBRC 109709.</title>
        <authorList>
            <person name="Ichikawa N."/>
            <person name="Sato H."/>
            <person name="Tonouchi N."/>
        </authorList>
    </citation>
    <scope>NUCLEOTIDE SEQUENCE</scope>
    <source>
        <strain evidence="1">NBRC 109709</strain>
    </source>
</reference>
<dbReference type="Proteomes" id="UP001165121">
    <property type="component" value="Unassembled WGS sequence"/>
</dbReference>
<organism evidence="1 2">
    <name type="scientific">Phytophthora fragariaefolia</name>
    <dbReference type="NCBI Taxonomy" id="1490495"/>
    <lineage>
        <taxon>Eukaryota</taxon>
        <taxon>Sar</taxon>
        <taxon>Stramenopiles</taxon>
        <taxon>Oomycota</taxon>
        <taxon>Peronosporomycetes</taxon>
        <taxon>Peronosporales</taxon>
        <taxon>Peronosporaceae</taxon>
        <taxon>Phytophthora</taxon>
    </lineage>
</organism>
<dbReference type="EMBL" id="BSXT01000155">
    <property type="protein sequence ID" value="GMF19326.1"/>
    <property type="molecule type" value="Genomic_DNA"/>
</dbReference>
<proteinExistence type="predicted"/>
<evidence type="ECO:0000313" key="2">
    <source>
        <dbReference type="Proteomes" id="UP001165121"/>
    </source>
</evidence>
<comment type="caution">
    <text evidence="1">The sequence shown here is derived from an EMBL/GenBank/DDBJ whole genome shotgun (WGS) entry which is preliminary data.</text>
</comment>
<evidence type="ECO:0000313" key="1">
    <source>
        <dbReference type="EMBL" id="GMF19326.1"/>
    </source>
</evidence>
<dbReference type="AlphaFoldDB" id="A0A9W6TRT0"/>